<reference evidence="2 3" key="1">
    <citation type="submission" date="2018-07" db="EMBL/GenBank/DDBJ databases">
        <title>The complete nuclear genome of the prasinophyte Chloropicon primus (CCMP1205).</title>
        <authorList>
            <person name="Pombert J.-F."/>
            <person name="Otis C."/>
            <person name="Turmel M."/>
            <person name="Lemieux C."/>
        </authorList>
    </citation>
    <scope>NUCLEOTIDE SEQUENCE [LARGE SCALE GENOMIC DNA]</scope>
    <source>
        <strain evidence="2 3">CCMP1205</strain>
    </source>
</reference>
<dbReference type="Proteomes" id="UP000316726">
    <property type="component" value="Chromosome 1"/>
</dbReference>
<evidence type="ECO:0000256" key="1">
    <source>
        <dbReference type="SAM" id="Phobius"/>
    </source>
</evidence>
<organism evidence="2 3">
    <name type="scientific">Chloropicon primus</name>
    <dbReference type="NCBI Taxonomy" id="1764295"/>
    <lineage>
        <taxon>Eukaryota</taxon>
        <taxon>Viridiplantae</taxon>
        <taxon>Chlorophyta</taxon>
        <taxon>Chloropicophyceae</taxon>
        <taxon>Chloropicales</taxon>
        <taxon>Chloropicaceae</taxon>
        <taxon>Chloropicon</taxon>
    </lineage>
</organism>
<keyword evidence="1" id="KW-1133">Transmembrane helix</keyword>
<dbReference type="OrthoDB" id="10443704at2759"/>
<gene>
    <name evidence="2" type="ORF">A3770_01p06100</name>
</gene>
<protein>
    <submittedName>
        <fullName evidence="2">Uncharacterized protein</fullName>
    </submittedName>
</protein>
<dbReference type="AlphaFoldDB" id="A0A5B8MFJ5"/>
<name>A0A5B8MFJ5_9CHLO</name>
<evidence type="ECO:0000313" key="2">
    <source>
        <dbReference type="EMBL" id="QDZ18092.1"/>
    </source>
</evidence>
<feature type="transmembrane region" description="Helical" evidence="1">
    <location>
        <begin position="126"/>
        <end position="150"/>
    </location>
</feature>
<evidence type="ECO:0000313" key="3">
    <source>
        <dbReference type="Proteomes" id="UP000316726"/>
    </source>
</evidence>
<feature type="transmembrane region" description="Helical" evidence="1">
    <location>
        <begin position="51"/>
        <end position="68"/>
    </location>
</feature>
<accession>A0A5B8MFJ5</accession>
<keyword evidence="1" id="KW-0472">Membrane</keyword>
<feature type="transmembrane region" description="Helical" evidence="1">
    <location>
        <begin position="162"/>
        <end position="180"/>
    </location>
</feature>
<proteinExistence type="predicted"/>
<feature type="transmembrane region" description="Helical" evidence="1">
    <location>
        <begin position="88"/>
        <end position="105"/>
    </location>
</feature>
<keyword evidence="3" id="KW-1185">Reference proteome</keyword>
<dbReference type="EMBL" id="CP031034">
    <property type="protein sequence ID" value="QDZ18092.1"/>
    <property type="molecule type" value="Genomic_DNA"/>
</dbReference>
<sequence>MLAARGLEVANALVLTYLATEYLLKEQIRHSSSSERLAASGFQRRLQRASLLVWGLANFGFFLARLFSSSGGGDHSASSFHLHLPSQVVLAFVFVSFVALAWWDIRRVKPDLTPKTFVRQICVSTLESLLILPLVSVGVAMAFLVLIGILDTVHTSTVWLNNPIYYGVLYGPFSTIYFFTKKRCVSNRGQILPL</sequence>
<keyword evidence="1" id="KW-0812">Transmembrane</keyword>